<accession>A0AAD2DF82</accession>
<evidence type="ECO:0000313" key="1">
    <source>
        <dbReference type="EMBL" id="CAI3605536.1"/>
    </source>
</evidence>
<dbReference type="EMBL" id="CAMTCP010000231">
    <property type="protein sequence ID" value="CAI3605536.1"/>
    <property type="molecule type" value="Genomic_DNA"/>
</dbReference>
<comment type="caution">
    <text evidence="1">The sequence shown here is derived from an EMBL/GenBank/DDBJ whole genome shotgun (WGS) entry which is preliminary data.</text>
</comment>
<dbReference type="Proteomes" id="UP001189143">
    <property type="component" value="Unassembled WGS sequence"/>
</dbReference>
<reference evidence="1" key="1">
    <citation type="submission" date="2022-10" db="EMBL/GenBank/DDBJ databases">
        <authorList>
            <person name="Aires J."/>
            <person name="Mesa V."/>
        </authorList>
    </citation>
    <scope>NUCLEOTIDE SEQUENCE</scope>
    <source>
        <strain evidence="1">Clostridium neonatale JD116</strain>
    </source>
</reference>
<name>A0AAD2DF82_9CLOT</name>
<sequence length="58" mass="7146">MDLNFCFMKILLNRKKNSTKRKRLRIKKTIMNIFVLILIYRRSSYKKVSAHLKFKLKK</sequence>
<gene>
    <name evidence="1" type="ORF">CNEO2_340038</name>
</gene>
<evidence type="ECO:0000313" key="2">
    <source>
        <dbReference type="Proteomes" id="UP001189143"/>
    </source>
</evidence>
<proteinExistence type="predicted"/>
<dbReference type="AlphaFoldDB" id="A0AAD2DF82"/>
<protein>
    <submittedName>
        <fullName evidence="1">Uncharacterized protein</fullName>
    </submittedName>
</protein>
<organism evidence="1 2">
    <name type="scientific">Clostridium neonatale</name>
    <dbReference type="NCBI Taxonomy" id="137838"/>
    <lineage>
        <taxon>Bacteria</taxon>
        <taxon>Bacillati</taxon>
        <taxon>Bacillota</taxon>
        <taxon>Clostridia</taxon>
        <taxon>Eubacteriales</taxon>
        <taxon>Clostridiaceae</taxon>
        <taxon>Clostridium</taxon>
    </lineage>
</organism>